<gene>
    <name evidence="3" type="ORF">S12H4_46512</name>
</gene>
<protein>
    <recommendedName>
        <fullName evidence="2">UspA domain-containing protein</fullName>
    </recommendedName>
</protein>
<dbReference type="InterPro" id="IPR006015">
    <property type="entry name" value="Universal_stress_UspA"/>
</dbReference>
<evidence type="ECO:0000313" key="3">
    <source>
        <dbReference type="EMBL" id="GAJ03657.1"/>
    </source>
</evidence>
<name>X1UJ88_9ZZZZ</name>
<organism evidence="3">
    <name type="scientific">marine sediment metagenome</name>
    <dbReference type="NCBI Taxonomy" id="412755"/>
    <lineage>
        <taxon>unclassified sequences</taxon>
        <taxon>metagenomes</taxon>
        <taxon>ecological metagenomes</taxon>
    </lineage>
</organism>
<dbReference type="Gene3D" id="3.40.50.620">
    <property type="entry name" value="HUPs"/>
    <property type="match status" value="1"/>
</dbReference>
<proteinExistence type="inferred from homology"/>
<comment type="caution">
    <text evidence="3">The sequence shown here is derived from an EMBL/GenBank/DDBJ whole genome shotgun (WGS) entry which is preliminary data.</text>
</comment>
<evidence type="ECO:0000256" key="1">
    <source>
        <dbReference type="ARBA" id="ARBA00008791"/>
    </source>
</evidence>
<dbReference type="CDD" id="cd00293">
    <property type="entry name" value="USP-like"/>
    <property type="match status" value="1"/>
</dbReference>
<dbReference type="Pfam" id="PF00582">
    <property type="entry name" value="Usp"/>
    <property type="match status" value="1"/>
</dbReference>
<dbReference type="PANTHER" id="PTHR46268:SF6">
    <property type="entry name" value="UNIVERSAL STRESS PROTEIN UP12"/>
    <property type="match status" value="1"/>
</dbReference>
<dbReference type="InterPro" id="IPR006016">
    <property type="entry name" value="UspA"/>
</dbReference>
<evidence type="ECO:0000259" key="2">
    <source>
        <dbReference type="Pfam" id="PF00582"/>
    </source>
</evidence>
<dbReference type="PANTHER" id="PTHR46268">
    <property type="entry name" value="STRESS RESPONSE PROTEIN NHAX"/>
    <property type="match status" value="1"/>
</dbReference>
<sequence>MVTESIFRLIVVPVDSSPNSMRAAEVALNMCKEFGSQLVVVSVVDTGVIFDLSHRIEGGRKVMQAEQELAQDAEHTLEMVEEMAEGYDISIKKVKRKGHPHLEIVTLANELKASLIIMGKGGRRGGSRLALGNITERVIEDADCSVMLVW</sequence>
<comment type="similarity">
    <text evidence="1">Belongs to the universal stress protein A family.</text>
</comment>
<reference evidence="3" key="1">
    <citation type="journal article" date="2014" name="Front. Microbiol.">
        <title>High frequency of phylogenetically diverse reductive dehalogenase-homologous genes in deep subseafloor sedimentary metagenomes.</title>
        <authorList>
            <person name="Kawai M."/>
            <person name="Futagami T."/>
            <person name="Toyoda A."/>
            <person name="Takaki Y."/>
            <person name="Nishi S."/>
            <person name="Hori S."/>
            <person name="Arai W."/>
            <person name="Tsubouchi T."/>
            <person name="Morono Y."/>
            <person name="Uchiyama I."/>
            <person name="Ito T."/>
            <person name="Fujiyama A."/>
            <person name="Inagaki F."/>
            <person name="Takami H."/>
        </authorList>
    </citation>
    <scope>NUCLEOTIDE SEQUENCE</scope>
    <source>
        <strain evidence="3">Expedition CK06-06</strain>
    </source>
</reference>
<dbReference type="SUPFAM" id="SSF52402">
    <property type="entry name" value="Adenine nucleotide alpha hydrolases-like"/>
    <property type="match status" value="1"/>
</dbReference>
<dbReference type="InterPro" id="IPR014729">
    <property type="entry name" value="Rossmann-like_a/b/a_fold"/>
</dbReference>
<dbReference type="PRINTS" id="PR01438">
    <property type="entry name" value="UNVRSLSTRESS"/>
</dbReference>
<accession>X1UJ88</accession>
<dbReference type="AlphaFoldDB" id="X1UJ88"/>
<dbReference type="EMBL" id="BARW01028862">
    <property type="protein sequence ID" value="GAJ03657.1"/>
    <property type="molecule type" value="Genomic_DNA"/>
</dbReference>
<feature type="domain" description="UspA" evidence="2">
    <location>
        <begin position="8"/>
        <end position="149"/>
    </location>
</feature>